<gene>
    <name evidence="1" type="ORF">MM415A07240_0006</name>
</gene>
<sequence length="131" mass="15025">MKHLDNFTRAYIECALWSSYDNSVGYRDEDPLDKNHSIDDIDEETLGKMAQDCKKFQEENQSILEVLESPNPHYSVEEIAGHDFWLTRNGHGAGFWDGNWPELEGNQLTDASIKYGEFNLYVGDDGKIYGN</sequence>
<proteinExistence type="predicted"/>
<reference evidence="1" key="1">
    <citation type="submission" date="2020-03" db="EMBL/GenBank/DDBJ databases">
        <title>The deep terrestrial virosphere.</title>
        <authorList>
            <person name="Holmfeldt K."/>
            <person name="Nilsson E."/>
            <person name="Simone D."/>
            <person name="Lopez-Fernandez M."/>
            <person name="Wu X."/>
            <person name="de Brujin I."/>
            <person name="Lundin D."/>
            <person name="Andersson A."/>
            <person name="Bertilsson S."/>
            <person name="Dopson M."/>
        </authorList>
    </citation>
    <scope>NUCLEOTIDE SEQUENCE</scope>
    <source>
        <strain evidence="1">MM415A07240</strain>
    </source>
</reference>
<accession>A0A6M3JGW6</accession>
<dbReference type="EMBL" id="MT141604">
    <property type="protein sequence ID" value="QJA68292.1"/>
    <property type="molecule type" value="Genomic_DNA"/>
</dbReference>
<protein>
    <submittedName>
        <fullName evidence="1">Uncharacterized protein</fullName>
    </submittedName>
</protein>
<organism evidence="1">
    <name type="scientific">viral metagenome</name>
    <dbReference type="NCBI Taxonomy" id="1070528"/>
    <lineage>
        <taxon>unclassified sequences</taxon>
        <taxon>metagenomes</taxon>
        <taxon>organismal metagenomes</taxon>
    </lineage>
</organism>
<dbReference type="AlphaFoldDB" id="A0A6M3JGW6"/>
<name>A0A6M3JGW6_9ZZZZ</name>
<evidence type="ECO:0000313" key="1">
    <source>
        <dbReference type="EMBL" id="QJA68292.1"/>
    </source>
</evidence>